<dbReference type="GO" id="GO:0003677">
    <property type="term" value="F:DNA binding"/>
    <property type="evidence" value="ECO:0007669"/>
    <property type="project" value="InterPro"/>
</dbReference>
<organism evidence="4">
    <name type="scientific">Arundo donax</name>
    <name type="common">Giant reed</name>
    <name type="synonym">Donax arundinaceus</name>
    <dbReference type="NCBI Taxonomy" id="35708"/>
    <lineage>
        <taxon>Eukaryota</taxon>
        <taxon>Viridiplantae</taxon>
        <taxon>Streptophyta</taxon>
        <taxon>Embryophyta</taxon>
        <taxon>Tracheophyta</taxon>
        <taxon>Spermatophyta</taxon>
        <taxon>Magnoliopsida</taxon>
        <taxon>Liliopsida</taxon>
        <taxon>Poales</taxon>
        <taxon>Poaceae</taxon>
        <taxon>PACMAD clade</taxon>
        <taxon>Arundinoideae</taxon>
        <taxon>Arundineae</taxon>
        <taxon>Arundo</taxon>
    </lineage>
</organism>
<evidence type="ECO:0000256" key="2">
    <source>
        <dbReference type="SAM" id="MobiDB-lite"/>
    </source>
</evidence>
<comment type="similarity">
    <text evidence="1">Belongs to the histone H3 family.</text>
</comment>
<dbReference type="SUPFAM" id="SSF47113">
    <property type="entry name" value="Histone-fold"/>
    <property type="match status" value="1"/>
</dbReference>
<dbReference type="Pfam" id="PF00125">
    <property type="entry name" value="Histone"/>
    <property type="match status" value="1"/>
</dbReference>
<accession>A0A0A9F0R2</accession>
<dbReference type="GO" id="GO:0000786">
    <property type="term" value="C:nucleosome"/>
    <property type="evidence" value="ECO:0007669"/>
    <property type="project" value="InterPro"/>
</dbReference>
<evidence type="ECO:0000313" key="4">
    <source>
        <dbReference type="EMBL" id="JAE06585.1"/>
    </source>
</evidence>
<protein>
    <submittedName>
        <fullName evidence="4">CenH3</fullName>
    </submittedName>
</protein>
<sequence length="133" mass="15256">MKAKRQLELEPSPLQGVPPPAGTLERQVQQSKKPHRCRPGTVARRETRKFQKSTERLIPFAPFVRMVQVNTDYYTRRGVSRWTPEALLTLQEEAEYYLAEVFEVATWRARRAGRDTLTQKDLQGVSGEGIGDD</sequence>
<evidence type="ECO:0000259" key="3">
    <source>
        <dbReference type="Pfam" id="PF00125"/>
    </source>
</evidence>
<dbReference type="InterPro" id="IPR007125">
    <property type="entry name" value="H2A/H2B/H3"/>
</dbReference>
<reference evidence="4" key="1">
    <citation type="submission" date="2014-09" db="EMBL/GenBank/DDBJ databases">
        <authorList>
            <person name="Magalhaes I.L.F."/>
            <person name="Oliveira U."/>
            <person name="Santos F.R."/>
            <person name="Vidigal T.H.D.A."/>
            <person name="Brescovit A.D."/>
            <person name="Santos A.J."/>
        </authorList>
    </citation>
    <scope>NUCLEOTIDE SEQUENCE</scope>
    <source>
        <tissue evidence="4">Shoot tissue taken approximately 20 cm above the soil surface</tissue>
    </source>
</reference>
<dbReference type="PRINTS" id="PR00622">
    <property type="entry name" value="HISTONEH3"/>
</dbReference>
<dbReference type="EMBL" id="GBRH01191311">
    <property type="protein sequence ID" value="JAE06585.1"/>
    <property type="molecule type" value="Transcribed_RNA"/>
</dbReference>
<dbReference type="InterPro" id="IPR000164">
    <property type="entry name" value="Histone_H3/CENP-A"/>
</dbReference>
<dbReference type="GO" id="GO:0030527">
    <property type="term" value="F:structural constituent of chromatin"/>
    <property type="evidence" value="ECO:0007669"/>
    <property type="project" value="InterPro"/>
</dbReference>
<proteinExistence type="inferred from homology"/>
<feature type="domain" description="Core Histone H2A/H2B/H3" evidence="3">
    <location>
        <begin position="39"/>
        <end position="123"/>
    </location>
</feature>
<dbReference type="InterPro" id="IPR009072">
    <property type="entry name" value="Histone-fold"/>
</dbReference>
<dbReference type="GO" id="GO:0046982">
    <property type="term" value="F:protein heterodimerization activity"/>
    <property type="evidence" value="ECO:0007669"/>
    <property type="project" value="InterPro"/>
</dbReference>
<name>A0A0A9F0R2_ARUDO</name>
<dbReference type="AlphaFoldDB" id="A0A0A9F0R2"/>
<feature type="region of interest" description="Disordered" evidence="2">
    <location>
        <begin position="1"/>
        <end position="49"/>
    </location>
</feature>
<dbReference type="PANTHER" id="PTHR45810">
    <property type="entry name" value="HISTONE H3.2"/>
    <property type="match status" value="1"/>
</dbReference>
<dbReference type="Gene3D" id="1.10.20.10">
    <property type="entry name" value="Histone, subunit A"/>
    <property type="match status" value="1"/>
</dbReference>
<dbReference type="PANTHER" id="PTHR45810:SF1">
    <property type="entry name" value="HISTONE H3-LIKE CENTROMERIC PROTEIN A"/>
    <property type="match status" value="1"/>
</dbReference>
<reference evidence="4" key="2">
    <citation type="journal article" date="2015" name="Data Brief">
        <title>Shoot transcriptome of the giant reed, Arundo donax.</title>
        <authorList>
            <person name="Barrero R.A."/>
            <person name="Guerrero F.D."/>
            <person name="Moolhuijzen P."/>
            <person name="Goolsby J.A."/>
            <person name="Tidwell J."/>
            <person name="Bellgard S.E."/>
            <person name="Bellgard M.I."/>
        </authorList>
    </citation>
    <scope>NUCLEOTIDE SEQUENCE</scope>
    <source>
        <tissue evidence="4">Shoot tissue taken approximately 20 cm above the soil surface</tissue>
    </source>
</reference>
<dbReference type="SMART" id="SM00428">
    <property type="entry name" value="H3"/>
    <property type="match status" value="1"/>
</dbReference>
<evidence type="ECO:0000256" key="1">
    <source>
        <dbReference type="ARBA" id="ARBA00010343"/>
    </source>
</evidence>